<keyword evidence="2" id="KW-0808">Transferase</keyword>
<evidence type="ECO:0000313" key="2">
    <source>
        <dbReference type="EMBL" id="SMX86378.1"/>
    </source>
</evidence>
<protein>
    <submittedName>
        <fullName evidence="2">Polysaccharide pyruvyl transferase family protein WcaK</fullName>
    </submittedName>
</protein>
<dbReference type="InterPro" id="IPR007345">
    <property type="entry name" value="Polysacch_pyruvyl_Trfase"/>
</dbReference>
<dbReference type="AlphaFoldDB" id="A0A2H1JGE6"/>
<sequence length="459" mass="52225">MAKFRILLLTNRDSDNVGDQIIEGSVLSIIKGIMSNLGLTPDEYSINSRAADIVSKKFLKTGDPKLLEDAKEAISNADLIIFGGAPLFNYKYQSFYRRTITTLELANEYNVPVIFSSIGVESYDPDNPKSQALKAALELPCVRQITTRDDLESLRKYTESTDIPVARVADPAVLADIVYRDVATPRTLPAVGRAKTIGLVVTRAGIFADNGISWNESKQRRFWLDIIAQLTERGYDYRLFTTGHFSDEVFLDALFRKKKIPARNVVFTVNTPDELVQELNECDGVIAFRLHASITSFAYSVPSIGLSWNFKVPYFYDSIGYSERAVPPEQWNAEAVIPALERAMVSGIDRDEEFLTSVYNTLFEGIKSVIAPDSSFEPYSYEQLKTKLPPQPATTAAQYKLRSQIKFRRTYENYQRYYRYYLAAERRKLEQVSLRRRLSQSVIGLSYRRVRGLFRKLFA</sequence>
<organism evidence="2 3">
    <name type="scientific">Brevibacterium linens</name>
    <dbReference type="NCBI Taxonomy" id="1703"/>
    <lineage>
        <taxon>Bacteria</taxon>
        <taxon>Bacillati</taxon>
        <taxon>Actinomycetota</taxon>
        <taxon>Actinomycetes</taxon>
        <taxon>Micrococcales</taxon>
        <taxon>Brevibacteriaceae</taxon>
        <taxon>Brevibacterium</taxon>
    </lineage>
</organism>
<evidence type="ECO:0000313" key="3">
    <source>
        <dbReference type="Proteomes" id="UP000234498"/>
    </source>
</evidence>
<proteinExistence type="predicted"/>
<dbReference type="Pfam" id="PF04230">
    <property type="entry name" value="PS_pyruv_trans"/>
    <property type="match status" value="1"/>
</dbReference>
<accession>A0A2H1JGE6</accession>
<feature type="domain" description="Polysaccharide pyruvyl transferase" evidence="1">
    <location>
        <begin position="16"/>
        <end position="308"/>
    </location>
</feature>
<dbReference type="EMBL" id="FXZA01000013">
    <property type="protein sequence ID" value="SMX86378.1"/>
    <property type="molecule type" value="Genomic_DNA"/>
</dbReference>
<name>A0A2H1JGE6_BRELN</name>
<dbReference type="PANTHER" id="PTHR36836:SF1">
    <property type="entry name" value="COLANIC ACID BIOSYNTHESIS PROTEIN WCAK"/>
    <property type="match status" value="1"/>
</dbReference>
<dbReference type="OrthoDB" id="5053258at2"/>
<reference evidence="2 3" key="1">
    <citation type="submission" date="2017-03" db="EMBL/GenBank/DDBJ databases">
        <authorList>
            <person name="Afonso C.L."/>
            <person name="Miller P.J."/>
            <person name="Scott M.A."/>
            <person name="Spackman E."/>
            <person name="Goraichik I."/>
            <person name="Dimitrov K.M."/>
            <person name="Suarez D.L."/>
            <person name="Swayne D.E."/>
        </authorList>
    </citation>
    <scope>NUCLEOTIDE SEQUENCE [LARGE SCALE GENOMIC DNA]</scope>
    <source>
        <strain evidence="2 3">Mu101</strain>
    </source>
</reference>
<dbReference type="Proteomes" id="UP000234498">
    <property type="component" value="Unassembled WGS sequence"/>
</dbReference>
<evidence type="ECO:0000259" key="1">
    <source>
        <dbReference type="Pfam" id="PF04230"/>
    </source>
</evidence>
<gene>
    <name evidence="2" type="ORF">BLIN101_02274</name>
</gene>
<dbReference type="PANTHER" id="PTHR36836">
    <property type="entry name" value="COLANIC ACID BIOSYNTHESIS PROTEIN WCAK"/>
    <property type="match status" value="1"/>
</dbReference>
<dbReference type="GO" id="GO:0016740">
    <property type="term" value="F:transferase activity"/>
    <property type="evidence" value="ECO:0007669"/>
    <property type="project" value="UniProtKB-KW"/>
</dbReference>
<dbReference type="RefSeq" id="WP_101595630.1">
    <property type="nucleotide sequence ID" value="NZ_FXZA01000013.1"/>
</dbReference>